<keyword evidence="3" id="KW-1185">Reference proteome</keyword>
<comment type="caution">
    <text evidence="2">The sequence shown here is derived from an EMBL/GenBank/DDBJ whole genome shotgun (WGS) entry which is preliminary data.</text>
</comment>
<evidence type="ECO:0000256" key="1">
    <source>
        <dbReference type="SAM" id="MobiDB-lite"/>
    </source>
</evidence>
<gene>
    <name evidence="2" type="ORF">O181_014300</name>
</gene>
<dbReference type="Proteomes" id="UP000765509">
    <property type="component" value="Unassembled WGS sequence"/>
</dbReference>
<reference evidence="2" key="1">
    <citation type="submission" date="2021-03" db="EMBL/GenBank/DDBJ databases">
        <title>Draft genome sequence of rust myrtle Austropuccinia psidii MF-1, a brazilian biotype.</title>
        <authorList>
            <person name="Quecine M.C."/>
            <person name="Pachon D.M.R."/>
            <person name="Bonatelli M.L."/>
            <person name="Correr F.H."/>
            <person name="Franceschini L.M."/>
            <person name="Leite T.F."/>
            <person name="Margarido G.R.A."/>
            <person name="Almeida C.A."/>
            <person name="Ferrarezi J.A."/>
            <person name="Labate C.A."/>
        </authorList>
    </citation>
    <scope>NUCLEOTIDE SEQUENCE</scope>
    <source>
        <strain evidence="2">MF-1</strain>
    </source>
</reference>
<protein>
    <submittedName>
        <fullName evidence="2">Uncharacterized protein</fullName>
    </submittedName>
</protein>
<evidence type="ECO:0000313" key="3">
    <source>
        <dbReference type="Proteomes" id="UP000765509"/>
    </source>
</evidence>
<organism evidence="2 3">
    <name type="scientific">Austropuccinia psidii MF-1</name>
    <dbReference type="NCBI Taxonomy" id="1389203"/>
    <lineage>
        <taxon>Eukaryota</taxon>
        <taxon>Fungi</taxon>
        <taxon>Dikarya</taxon>
        <taxon>Basidiomycota</taxon>
        <taxon>Pucciniomycotina</taxon>
        <taxon>Pucciniomycetes</taxon>
        <taxon>Pucciniales</taxon>
        <taxon>Sphaerophragmiaceae</taxon>
        <taxon>Austropuccinia</taxon>
    </lineage>
</organism>
<sequence>MVATQWSIDHGTWSVGPLGPFQPKSNEAKRNQGGSTPAPKVRWAHLSQFLPQSQQSQKWPRTTFWLLSTSVLWKTLEATSSGPARFPSIQGKNSSSPMYSVPKDPGMVHIWYNIPLENSMVMLSGEKYAFSI</sequence>
<proteinExistence type="predicted"/>
<feature type="region of interest" description="Disordered" evidence="1">
    <location>
        <begin position="14"/>
        <end position="39"/>
    </location>
</feature>
<evidence type="ECO:0000313" key="2">
    <source>
        <dbReference type="EMBL" id="MBW0474585.1"/>
    </source>
</evidence>
<name>A0A9Q3C1L7_9BASI</name>
<accession>A0A9Q3C1L7</accession>
<dbReference type="AlphaFoldDB" id="A0A9Q3C1L7"/>
<dbReference type="EMBL" id="AVOT02003789">
    <property type="protein sequence ID" value="MBW0474585.1"/>
    <property type="molecule type" value="Genomic_DNA"/>
</dbReference>